<dbReference type="VEuPathDB" id="MicrosporidiaDB:M153_2220006620"/>
<organism evidence="1 2">
    <name type="scientific">Pseudoloma neurophilia</name>
    <dbReference type="NCBI Taxonomy" id="146866"/>
    <lineage>
        <taxon>Eukaryota</taxon>
        <taxon>Fungi</taxon>
        <taxon>Fungi incertae sedis</taxon>
        <taxon>Microsporidia</taxon>
        <taxon>Pseudoloma</taxon>
    </lineage>
</organism>
<evidence type="ECO:0000313" key="2">
    <source>
        <dbReference type="Proteomes" id="UP000051530"/>
    </source>
</evidence>
<dbReference type="Proteomes" id="UP000051530">
    <property type="component" value="Unassembled WGS sequence"/>
</dbReference>
<dbReference type="AlphaFoldDB" id="A0A0R0M6G3"/>
<dbReference type="EMBL" id="LGUB01000062">
    <property type="protein sequence ID" value="KRH94528.1"/>
    <property type="molecule type" value="Genomic_DNA"/>
</dbReference>
<gene>
    <name evidence="1" type="ORF">M153_2220006620</name>
</gene>
<keyword evidence="2" id="KW-1185">Reference proteome</keyword>
<proteinExistence type="predicted"/>
<comment type="caution">
    <text evidence="1">The sequence shown here is derived from an EMBL/GenBank/DDBJ whole genome shotgun (WGS) entry which is preliminary data.</text>
</comment>
<reference evidence="1 2" key="1">
    <citation type="submission" date="2015-07" db="EMBL/GenBank/DDBJ databases">
        <title>The genome of Pseudoloma neurophilia, a relevant intracellular parasite of the zebrafish.</title>
        <authorList>
            <person name="Ndikumana S."/>
            <person name="Pelin A."/>
            <person name="Sanders J."/>
            <person name="Corradi N."/>
        </authorList>
    </citation>
    <scope>NUCLEOTIDE SEQUENCE [LARGE SCALE GENOMIC DNA]</scope>
    <source>
        <strain evidence="1 2">MK1</strain>
    </source>
</reference>
<accession>A0A0R0M6G3</accession>
<sequence length="56" mass="6809">MIVFIYILLLNFQKHFFNYSSEKKLIKIEELTRSENKSSKLNILLWFNVHKPILIL</sequence>
<name>A0A0R0M6G3_9MICR</name>
<evidence type="ECO:0000313" key="1">
    <source>
        <dbReference type="EMBL" id="KRH94528.1"/>
    </source>
</evidence>
<protein>
    <submittedName>
        <fullName evidence="1">Uncharacterized protein</fullName>
    </submittedName>
</protein>